<dbReference type="SUPFAM" id="SSF55073">
    <property type="entry name" value="Nucleotide cyclase"/>
    <property type="match status" value="1"/>
</dbReference>
<organism evidence="4 5">
    <name type="scientific">Aureimonas glaciei</name>
    <dbReference type="NCBI Taxonomy" id="1776957"/>
    <lineage>
        <taxon>Bacteria</taxon>
        <taxon>Pseudomonadati</taxon>
        <taxon>Pseudomonadota</taxon>
        <taxon>Alphaproteobacteria</taxon>
        <taxon>Hyphomicrobiales</taxon>
        <taxon>Aurantimonadaceae</taxon>
        <taxon>Aureimonas</taxon>
    </lineage>
</organism>
<dbReference type="GO" id="GO:0016020">
    <property type="term" value="C:membrane"/>
    <property type="evidence" value="ECO:0007669"/>
    <property type="project" value="InterPro"/>
</dbReference>
<dbReference type="NCBIfam" id="TIGR00254">
    <property type="entry name" value="GGDEF"/>
    <property type="match status" value="1"/>
</dbReference>
<dbReference type="CDD" id="cd01949">
    <property type="entry name" value="GGDEF"/>
    <property type="match status" value="1"/>
</dbReference>
<dbReference type="Pfam" id="PF00563">
    <property type="entry name" value="EAL"/>
    <property type="match status" value="1"/>
</dbReference>
<keyword evidence="5" id="KW-1185">Reference proteome</keyword>
<comment type="caution">
    <text evidence="4">The sequence shown here is derived from an EMBL/GenBank/DDBJ whole genome shotgun (WGS) entry which is preliminary data.</text>
</comment>
<dbReference type="Proteomes" id="UP000613160">
    <property type="component" value="Unassembled WGS sequence"/>
</dbReference>
<dbReference type="InterPro" id="IPR029787">
    <property type="entry name" value="Nucleotide_cyclase"/>
</dbReference>
<dbReference type="InterPro" id="IPR000160">
    <property type="entry name" value="GGDEF_dom"/>
</dbReference>
<dbReference type="PROSITE" id="PS50883">
    <property type="entry name" value="EAL"/>
    <property type="match status" value="1"/>
</dbReference>
<dbReference type="InterPro" id="IPR035919">
    <property type="entry name" value="EAL_sf"/>
</dbReference>
<dbReference type="PANTHER" id="PTHR44757">
    <property type="entry name" value="DIGUANYLATE CYCLASE DGCP"/>
    <property type="match status" value="1"/>
</dbReference>
<dbReference type="CDD" id="cd01948">
    <property type="entry name" value="EAL"/>
    <property type="match status" value="1"/>
</dbReference>
<reference evidence="4" key="2">
    <citation type="submission" date="2020-09" db="EMBL/GenBank/DDBJ databases">
        <authorList>
            <person name="Sun Q."/>
            <person name="Zhou Y."/>
        </authorList>
    </citation>
    <scope>NUCLEOTIDE SEQUENCE</scope>
    <source>
        <strain evidence="4">CGMCC 1.15493</strain>
    </source>
</reference>
<dbReference type="InterPro" id="IPR001633">
    <property type="entry name" value="EAL_dom"/>
</dbReference>
<protein>
    <recommendedName>
        <fullName evidence="6">Diguanylate cyclase</fullName>
    </recommendedName>
</protein>
<evidence type="ECO:0000313" key="4">
    <source>
        <dbReference type="EMBL" id="GGD27244.1"/>
    </source>
</evidence>
<dbReference type="Gene3D" id="3.30.70.270">
    <property type="match status" value="1"/>
</dbReference>
<sequence>MAFALFTIAFAVVSQRAHVDLHSSFAQDLAPRQQSIRDLQDGQRRAALLEAVLSRGAATGPDQALSDADRALVDDAVKDMLASAQAAGGAAVDGKASPMRDTIVNALLRLQATGGDMTLRLALRETAKLTEAFDAATARTSQDLEERQDQFAARLEAASRDEIVFLGATLAGVMALAFFLSRSLVHRVRQATAMIAAMAGGNLARQRTTDSTREFAALHAALETLRTGIVQQSQSQERLLLSQATSFGTTLETHQNQFGAALNNMTQGLCMLDAGLNLIVFNEPFSRLFSNFKLGAPAQEVLADPRFHHFLAPHETGMFVHEMPSGQLLQVKRRGVRGGGLVITFDDVTEQHKTSQRLEHLAGHDALTGLANRRRFRDNLQEALGDKAASGQLAVVYLDLNGFKSINDIFGHLVGDALLQAVGRRLVDIVPLGDGVARLGGDEFAIIQNSGVQPEAAEDLAAAILKAFEIPFEVDGRQVTIGLSMGISVNARGVQDAAATADTVMQNCDLALHDAKVRGSEDSDYRFYAPHLREQLLQRRAMEGDLRHALKRGELELAYQPFVDADRAAVSGFEALLRWRHPVKGMIPPNQFIPIAESIGLITEIGLWALKTACAEAAGWPGDLAISVNLSPVQFKSKTLVDDVTAALRDAGLSPRRLQLEVTESLFIDQAEDVLATLTALRRLGTRISMDDFGTGYSSLGYLTRFPFDKIKIDQSFVRDIDKPESLAVIRAVIGLSHSMKMAVIAEGVETPAQYQLLHREGCREMQGYLFSKPQPASALPTLLMRIPLDWPMLTEETLPARPRRLSLA</sequence>
<evidence type="ECO:0000259" key="2">
    <source>
        <dbReference type="PROSITE" id="PS50885"/>
    </source>
</evidence>
<gene>
    <name evidence="4" type="ORF">GCM10011335_32890</name>
</gene>
<dbReference type="InterPro" id="IPR052155">
    <property type="entry name" value="Biofilm_reg_signaling"/>
</dbReference>
<evidence type="ECO:0000313" key="5">
    <source>
        <dbReference type="Proteomes" id="UP000613160"/>
    </source>
</evidence>
<dbReference type="PROSITE" id="PS50887">
    <property type="entry name" value="GGDEF"/>
    <property type="match status" value="1"/>
</dbReference>
<dbReference type="Gene3D" id="3.20.20.450">
    <property type="entry name" value="EAL domain"/>
    <property type="match status" value="1"/>
</dbReference>
<dbReference type="EMBL" id="BMJJ01000008">
    <property type="protein sequence ID" value="GGD27244.1"/>
    <property type="molecule type" value="Genomic_DNA"/>
</dbReference>
<dbReference type="AlphaFoldDB" id="A0A917DBZ3"/>
<feature type="domain" description="GGDEF" evidence="3">
    <location>
        <begin position="391"/>
        <end position="530"/>
    </location>
</feature>
<evidence type="ECO:0000259" key="1">
    <source>
        <dbReference type="PROSITE" id="PS50883"/>
    </source>
</evidence>
<dbReference type="SMART" id="SM00052">
    <property type="entry name" value="EAL"/>
    <property type="match status" value="1"/>
</dbReference>
<name>A0A917DBZ3_9HYPH</name>
<dbReference type="InterPro" id="IPR043128">
    <property type="entry name" value="Rev_trsase/Diguanyl_cyclase"/>
</dbReference>
<evidence type="ECO:0008006" key="6">
    <source>
        <dbReference type="Google" id="ProtNLM"/>
    </source>
</evidence>
<feature type="domain" description="EAL" evidence="1">
    <location>
        <begin position="539"/>
        <end position="788"/>
    </location>
</feature>
<dbReference type="SMART" id="SM00267">
    <property type="entry name" value="GGDEF"/>
    <property type="match status" value="1"/>
</dbReference>
<dbReference type="GO" id="GO:0007165">
    <property type="term" value="P:signal transduction"/>
    <property type="evidence" value="ECO:0007669"/>
    <property type="project" value="InterPro"/>
</dbReference>
<feature type="domain" description="HAMP" evidence="2">
    <location>
        <begin position="182"/>
        <end position="234"/>
    </location>
</feature>
<dbReference type="PANTHER" id="PTHR44757:SF2">
    <property type="entry name" value="BIOFILM ARCHITECTURE MAINTENANCE PROTEIN MBAA"/>
    <property type="match status" value="1"/>
</dbReference>
<dbReference type="InterPro" id="IPR003660">
    <property type="entry name" value="HAMP_dom"/>
</dbReference>
<accession>A0A917DBZ3</accession>
<dbReference type="Pfam" id="PF00990">
    <property type="entry name" value="GGDEF"/>
    <property type="match status" value="1"/>
</dbReference>
<proteinExistence type="predicted"/>
<dbReference type="Gene3D" id="6.10.340.10">
    <property type="match status" value="1"/>
</dbReference>
<reference evidence="4" key="1">
    <citation type="journal article" date="2014" name="Int. J. Syst. Evol. Microbiol.">
        <title>Complete genome sequence of Corynebacterium casei LMG S-19264T (=DSM 44701T), isolated from a smear-ripened cheese.</title>
        <authorList>
            <consortium name="US DOE Joint Genome Institute (JGI-PGF)"/>
            <person name="Walter F."/>
            <person name="Albersmeier A."/>
            <person name="Kalinowski J."/>
            <person name="Ruckert C."/>
        </authorList>
    </citation>
    <scope>NUCLEOTIDE SEQUENCE</scope>
    <source>
        <strain evidence="4">CGMCC 1.15493</strain>
    </source>
</reference>
<dbReference type="PROSITE" id="PS50885">
    <property type="entry name" value="HAMP"/>
    <property type="match status" value="1"/>
</dbReference>
<evidence type="ECO:0000259" key="3">
    <source>
        <dbReference type="PROSITE" id="PS50887"/>
    </source>
</evidence>
<dbReference type="SUPFAM" id="SSF141868">
    <property type="entry name" value="EAL domain-like"/>
    <property type="match status" value="1"/>
</dbReference>